<dbReference type="PANTHER" id="PTHR43433">
    <property type="entry name" value="HYDROLASE, ALPHA/BETA FOLD FAMILY PROTEIN"/>
    <property type="match status" value="1"/>
</dbReference>
<reference evidence="2" key="1">
    <citation type="submission" date="2021-01" db="EMBL/GenBank/DDBJ databases">
        <title>Whole genome shotgun sequence of Actinoplanes rishiriensis NBRC 108556.</title>
        <authorList>
            <person name="Komaki H."/>
            <person name="Tamura T."/>
        </authorList>
    </citation>
    <scope>NUCLEOTIDE SEQUENCE</scope>
    <source>
        <strain evidence="2">NBRC 108556</strain>
    </source>
</reference>
<evidence type="ECO:0000313" key="3">
    <source>
        <dbReference type="Proteomes" id="UP000636960"/>
    </source>
</evidence>
<sequence>MPTVTSADGTTIAYETLGSGPALILVDGAMCYRDFGPARDLAEALADTYTVHLYDRRGRGESGNTLPWHPDREIEDLDALLTAAGGQAYLFGCSSGAVLAADAANRLPGVTRIALYEPPFIVDNTREPREATFVTDTEALITRDDRTGALKKFMTHVGMPRPMVHIMALTPMWKKLKAVAHTLPYDLRILGDTGRGKPLDPARWAHAGSPALVMDGGKSPQYMRNAAKALSEALPHADYRTLPGQTHMVKAAAVAPAVKEFLTPSTARQD</sequence>
<dbReference type="SUPFAM" id="SSF53474">
    <property type="entry name" value="alpha/beta-Hydrolases"/>
    <property type="match status" value="1"/>
</dbReference>
<dbReference type="InterPro" id="IPR029058">
    <property type="entry name" value="AB_hydrolase_fold"/>
</dbReference>
<proteinExistence type="predicted"/>
<evidence type="ECO:0000259" key="1">
    <source>
        <dbReference type="Pfam" id="PF12697"/>
    </source>
</evidence>
<dbReference type="EMBL" id="BOMV01000065">
    <property type="protein sequence ID" value="GIE98694.1"/>
    <property type="molecule type" value="Genomic_DNA"/>
</dbReference>
<dbReference type="InterPro" id="IPR000073">
    <property type="entry name" value="AB_hydrolase_1"/>
</dbReference>
<dbReference type="Gene3D" id="3.40.50.1820">
    <property type="entry name" value="alpha/beta hydrolase"/>
    <property type="match status" value="1"/>
</dbReference>
<dbReference type="GO" id="GO:0046503">
    <property type="term" value="P:glycerolipid catabolic process"/>
    <property type="evidence" value="ECO:0007669"/>
    <property type="project" value="TreeGrafter"/>
</dbReference>
<dbReference type="AlphaFoldDB" id="A0A919MXL1"/>
<comment type="caution">
    <text evidence="2">The sequence shown here is derived from an EMBL/GenBank/DDBJ whole genome shotgun (WGS) entry which is preliminary data.</text>
</comment>
<gene>
    <name evidence="2" type="ORF">Ari01nite_61590</name>
</gene>
<protein>
    <submittedName>
        <fullName evidence="2">Alpha/beta hydrolase</fullName>
    </submittedName>
</protein>
<dbReference type="Pfam" id="PF12697">
    <property type="entry name" value="Abhydrolase_6"/>
    <property type="match status" value="1"/>
</dbReference>
<organism evidence="2 3">
    <name type="scientific">Paractinoplanes rishiriensis</name>
    <dbReference type="NCBI Taxonomy" id="1050105"/>
    <lineage>
        <taxon>Bacteria</taxon>
        <taxon>Bacillati</taxon>
        <taxon>Actinomycetota</taxon>
        <taxon>Actinomycetes</taxon>
        <taxon>Micromonosporales</taxon>
        <taxon>Micromonosporaceae</taxon>
        <taxon>Paractinoplanes</taxon>
    </lineage>
</organism>
<feature type="domain" description="AB hydrolase-1" evidence="1">
    <location>
        <begin position="35"/>
        <end position="249"/>
    </location>
</feature>
<keyword evidence="3" id="KW-1185">Reference proteome</keyword>
<dbReference type="Proteomes" id="UP000636960">
    <property type="component" value="Unassembled WGS sequence"/>
</dbReference>
<dbReference type="RefSeq" id="WP_203785713.1">
    <property type="nucleotide sequence ID" value="NZ_BOMV01000065.1"/>
</dbReference>
<dbReference type="GO" id="GO:0004806">
    <property type="term" value="F:triacylglycerol lipase activity"/>
    <property type="evidence" value="ECO:0007669"/>
    <property type="project" value="TreeGrafter"/>
</dbReference>
<name>A0A919MXL1_9ACTN</name>
<accession>A0A919MXL1</accession>
<keyword evidence="2" id="KW-0378">Hydrolase</keyword>
<dbReference type="InterPro" id="IPR050471">
    <property type="entry name" value="AB_hydrolase"/>
</dbReference>
<dbReference type="PANTHER" id="PTHR43433:SF5">
    <property type="entry name" value="AB HYDROLASE-1 DOMAIN-CONTAINING PROTEIN"/>
    <property type="match status" value="1"/>
</dbReference>
<evidence type="ECO:0000313" key="2">
    <source>
        <dbReference type="EMBL" id="GIE98694.1"/>
    </source>
</evidence>